<evidence type="ECO:0000313" key="1">
    <source>
        <dbReference type="EMBL" id="SQC38648.1"/>
    </source>
</evidence>
<name>A0A2X3E8A4_KLEPN</name>
<reference evidence="1 2" key="1">
    <citation type="submission" date="2018-06" db="EMBL/GenBank/DDBJ databases">
        <authorList>
            <consortium name="Pathogen Informatics"/>
            <person name="Doyle S."/>
        </authorList>
    </citation>
    <scope>NUCLEOTIDE SEQUENCE [LARGE SCALE GENOMIC DNA]</scope>
    <source>
        <strain evidence="1 2">NCTC9128</strain>
    </source>
</reference>
<gene>
    <name evidence="1" type="ORF">NCTC9128_04789</name>
</gene>
<protein>
    <submittedName>
        <fullName evidence="1">Putative transketolase</fullName>
    </submittedName>
</protein>
<dbReference type="EMBL" id="UAWN01000013">
    <property type="protein sequence ID" value="SQC38648.1"/>
    <property type="molecule type" value="Genomic_DNA"/>
</dbReference>
<dbReference type="Proteomes" id="UP000251088">
    <property type="component" value="Unassembled WGS sequence"/>
</dbReference>
<evidence type="ECO:0000313" key="2">
    <source>
        <dbReference type="Proteomes" id="UP000251088"/>
    </source>
</evidence>
<organism evidence="1 2">
    <name type="scientific">Klebsiella pneumoniae</name>
    <dbReference type="NCBI Taxonomy" id="573"/>
    <lineage>
        <taxon>Bacteria</taxon>
        <taxon>Pseudomonadati</taxon>
        <taxon>Pseudomonadota</taxon>
        <taxon>Gammaproteobacteria</taxon>
        <taxon>Enterobacterales</taxon>
        <taxon>Enterobacteriaceae</taxon>
        <taxon>Klebsiella/Raoultella group</taxon>
        <taxon>Klebsiella</taxon>
        <taxon>Klebsiella pneumoniae complex</taxon>
    </lineage>
</organism>
<sequence length="45" mass="4617">MSQSQPRLKTSAMIASIADEGQATVPAPFGVALSKLARSARKSSA</sequence>
<accession>A0A2X3E8A4</accession>
<proteinExistence type="predicted"/>
<dbReference type="AlphaFoldDB" id="A0A2X3E8A4"/>